<dbReference type="OrthoDB" id="5337545at2759"/>
<dbReference type="RefSeq" id="XP_002543178.1">
    <property type="nucleotide sequence ID" value="XM_002543132.1"/>
</dbReference>
<dbReference type="Proteomes" id="UP000002058">
    <property type="component" value="Unassembled WGS sequence"/>
</dbReference>
<feature type="compositionally biased region" description="Low complexity" evidence="1">
    <location>
        <begin position="224"/>
        <end position="237"/>
    </location>
</feature>
<keyword evidence="3" id="KW-1185">Reference proteome</keyword>
<feature type="compositionally biased region" description="Polar residues" evidence="1">
    <location>
        <begin position="98"/>
        <end position="111"/>
    </location>
</feature>
<sequence length="338" mass="35255">MGDKEPGLPGDKSDGQDIPPKPGRRDSNHPAEPSLSSRIQSSASGLVQSALNTRSPALGHSLSSGLSRSLANSDKPDSSYGRAFLAGESSAHGAINDLQPSSRQHAASASGANAVRGGGVHFESFRSSYISAADQENVELLKSFEDQLNIEAALSSPESHTGKGKGRMTTQETTDLHAKPSALFESAWTQPASPTVDGSAVLSLLSDPSFDPLTPSSVPPSPTLAPTANTTTTTAAPLSNPLSPLSLLPDIQSLLSLPPDELDSIPTVSEWLDLDASYTDSVWGGMLKTYTEEARKEVEERKETGADADMSDGGVYGGPAVRRLGMILAHLKDKNAAA</sequence>
<dbReference type="HOGENOM" id="CLU_041579_1_0_1"/>
<dbReference type="KEGG" id="ure:UREG_02694"/>
<gene>
    <name evidence="2" type="ORF">UREG_02694</name>
</gene>
<reference evidence="3" key="1">
    <citation type="journal article" date="2009" name="Genome Res.">
        <title>Comparative genomic analyses of the human fungal pathogens Coccidioides and their relatives.</title>
        <authorList>
            <person name="Sharpton T.J."/>
            <person name="Stajich J.E."/>
            <person name="Rounsley S.D."/>
            <person name="Gardner M.J."/>
            <person name="Wortman J.R."/>
            <person name="Jordar V.S."/>
            <person name="Maiti R."/>
            <person name="Kodira C.D."/>
            <person name="Neafsey D.E."/>
            <person name="Zeng Q."/>
            <person name="Hung C.-Y."/>
            <person name="McMahan C."/>
            <person name="Muszewska A."/>
            <person name="Grynberg M."/>
            <person name="Mandel M.A."/>
            <person name="Kellner E.M."/>
            <person name="Barker B.M."/>
            <person name="Galgiani J.N."/>
            <person name="Orbach M.J."/>
            <person name="Kirkland T.N."/>
            <person name="Cole G.T."/>
            <person name="Henn M.R."/>
            <person name="Birren B.W."/>
            <person name="Taylor J.W."/>
        </authorList>
    </citation>
    <scope>NUCLEOTIDE SEQUENCE [LARGE SCALE GENOMIC DNA]</scope>
    <source>
        <strain evidence="3">UAMH 1704</strain>
    </source>
</reference>
<evidence type="ECO:0000313" key="3">
    <source>
        <dbReference type="Proteomes" id="UP000002058"/>
    </source>
</evidence>
<proteinExistence type="predicted"/>
<feature type="region of interest" description="Disordered" evidence="1">
    <location>
        <begin position="1"/>
        <end position="117"/>
    </location>
</feature>
<feature type="region of interest" description="Disordered" evidence="1">
    <location>
        <begin position="294"/>
        <end position="315"/>
    </location>
</feature>
<feature type="compositionally biased region" description="Basic and acidic residues" evidence="1">
    <location>
        <begin position="294"/>
        <end position="305"/>
    </location>
</feature>
<dbReference type="EMBL" id="CH476615">
    <property type="protein sequence ID" value="EEP77845.1"/>
    <property type="molecule type" value="Genomic_DNA"/>
</dbReference>
<feature type="compositionally biased region" description="Low complexity" evidence="1">
    <location>
        <begin position="55"/>
        <end position="73"/>
    </location>
</feature>
<feature type="region of interest" description="Disordered" evidence="1">
    <location>
        <begin position="208"/>
        <end position="237"/>
    </location>
</feature>
<organism evidence="2 3">
    <name type="scientific">Uncinocarpus reesii (strain UAMH 1704)</name>
    <dbReference type="NCBI Taxonomy" id="336963"/>
    <lineage>
        <taxon>Eukaryota</taxon>
        <taxon>Fungi</taxon>
        <taxon>Dikarya</taxon>
        <taxon>Ascomycota</taxon>
        <taxon>Pezizomycotina</taxon>
        <taxon>Eurotiomycetes</taxon>
        <taxon>Eurotiomycetidae</taxon>
        <taxon>Onygenales</taxon>
        <taxon>Onygenaceae</taxon>
        <taxon>Uncinocarpus</taxon>
    </lineage>
</organism>
<dbReference type="eggNOG" id="ENOG502T2AW">
    <property type="taxonomic scope" value="Eukaryota"/>
</dbReference>
<dbReference type="InParanoid" id="C4JHC1"/>
<dbReference type="VEuPathDB" id="FungiDB:UREG_02694"/>
<dbReference type="STRING" id="336963.C4JHC1"/>
<dbReference type="AlphaFoldDB" id="C4JHC1"/>
<dbReference type="OMA" id="LKMILRH"/>
<feature type="compositionally biased region" description="Basic and acidic residues" evidence="1">
    <location>
        <begin position="1"/>
        <end position="15"/>
    </location>
</feature>
<protein>
    <submittedName>
        <fullName evidence="2">Uncharacterized protein</fullName>
    </submittedName>
</protein>
<name>C4JHC1_UNCRE</name>
<evidence type="ECO:0000256" key="1">
    <source>
        <dbReference type="SAM" id="MobiDB-lite"/>
    </source>
</evidence>
<dbReference type="GeneID" id="8443141"/>
<evidence type="ECO:0000313" key="2">
    <source>
        <dbReference type="EMBL" id="EEP77845.1"/>
    </source>
</evidence>
<feature type="compositionally biased region" description="Polar residues" evidence="1">
    <location>
        <begin position="34"/>
        <end position="54"/>
    </location>
</feature>
<feature type="region of interest" description="Disordered" evidence="1">
    <location>
        <begin position="152"/>
        <end position="174"/>
    </location>
</feature>
<accession>C4JHC1</accession>